<accession>A0A4D6NRV5</accession>
<evidence type="ECO:0000313" key="1">
    <source>
        <dbReference type="EMBL" id="QCE15414.1"/>
    </source>
</evidence>
<evidence type="ECO:0000313" key="2">
    <source>
        <dbReference type="Proteomes" id="UP000501690"/>
    </source>
</evidence>
<protein>
    <submittedName>
        <fullName evidence="1">Uncharacterized protein</fullName>
    </submittedName>
</protein>
<sequence>MVTWFTTNLMVHQHGYVEEQQTIHASKVMLNAGIHSHIIPIQSPGTKRREVEGMLSSFLTFLRFAKYNTGIQESATIRDGFMQGEKCSLALYTIVFEVALGPSITGGINNRFRPAQETAYSPPWVINGTVLLYIMVVEFKRSSPNPHALKNNLKKVESEAENETRERILSERSVDMSGISEGCEGSSCCEVGAVSYTHLQQTTSLQLLFYSFLDFVWGLSLIHIYSRQHPFNFSSIRSWTLYGDCLLYTSTADNIPSTSLLFVPGLCMGTVSYTHLQQTTSLQLLFYSFLDFEEISELVVKEALSKGDGERDKCKRKECGGMKKKEQLMGVIEQQEHDIRELGGAIAKLKSTLA</sequence>
<proteinExistence type="predicted"/>
<dbReference type="Proteomes" id="UP000501690">
    <property type="component" value="Linkage Group LG11"/>
</dbReference>
<reference evidence="1 2" key="1">
    <citation type="submission" date="2019-04" db="EMBL/GenBank/DDBJ databases">
        <title>An improved genome assembly and genetic linkage map for asparagus bean, Vigna unguiculata ssp. sesquipedialis.</title>
        <authorList>
            <person name="Xia Q."/>
            <person name="Zhang R."/>
            <person name="Dong Y."/>
        </authorList>
    </citation>
    <scope>NUCLEOTIDE SEQUENCE [LARGE SCALE GENOMIC DNA]</scope>
    <source>
        <tissue evidence="1">Leaf</tissue>
    </source>
</reference>
<gene>
    <name evidence="1" type="ORF">DEO72_LG11g2425</name>
</gene>
<keyword evidence="2" id="KW-1185">Reference proteome</keyword>
<organism evidence="1 2">
    <name type="scientific">Vigna unguiculata</name>
    <name type="common">Cowpea</name>
    <dbReference type="NCBI Taxonomy" id="3917"/>
    <lineage>
        <taxon>Eukaryota</taxon>
        <taxon>Viridiplantae</taxon>
        <taxon>Streptophyta</taxon>
        <taxon>Embryophyta</taxon>
        <taxon>Tracheophyta</taxon>
        <taxon>Spermatophyta</taxon>
        <taxon>Magnoliopsida</taxon>
        <taxon>eudicotyledons</taxon>
        <taxon>Gunneridae</taxon>
        <taxon>Pentapetalae</taxon>
        <taxon>rosids</taxon>
        <taxon>fabids</taxon>
        <taxon>Fabales</taxon>
        <taxon>Fabaceae</taxon>
        <taxon>Papilionoideae</taxon>
        <taxon>50 kb inversion clade</taxon>
        <taxon>NPAAA clade</taxon>
        <taxon>indigoferoid/millettioid clade</taxon>
        <taxon>Phaseoleae</taxon>
        <taxon>Vigna</taxon>
    </lineage>
</organism>
<dbReference type="AlphaFoldDB" id="A0A4D6NRV5"/>
<name>A0A4D6NRV5_VIGUN</name>
<dbReference type="EMBL" id="CP039355">
    <property type="protein sequence ID" value="QCE15414.1"/>
    <property type="molecule type" value="Genomic_DNA"/>
</dbReference>